<evidence type="ECO:0000313" key="3">
    <source>
        <dbReference type="EMBL" id="MQT14068.1"/>
    </source>
</evidence>
<gene>
    <name evidence="3" type="ORF">F0357_15740</name>
</gene>
<dbReference type="RefSeq" id="WP_153484068.1">
    <property type="nucleotide sequence ID" value="NZ_VWNA01000001.1"/>
</dbReference>
<comment type="caution">
    <text evidence="3">The sequence shown here is derived from an EMBL/GenBank/DDBJ whole genome shotgun (WGS) entry which is preliminary data.</text>
</comment>
<dbReference type="AlphaFoldDB" id="A0A6A7Y7V0"/>
<name>A0A6A7Y7V0_9HYPH</name>
<feature type="region of interest" description="Disordered" evidence="1">
    <location>
        <begin position="1"/>
        <end position="88"/>
    </location>
</feature>
<feature type="compositionally biased region" description="Gly residues" evidence="1">
    <location>
        <begin position="59"/>
        <end position="75"/>
    </location>
</feature>
<dbReference type="Proteomes" id="UP000332515">
    <property type="component" value="Unassembled WGS sequence"/>
</dbReference>
<feature type="region of interest" description="Disordered" evidence="1">
    <location>
        <begin position="122"/>
        <end position="148"/>
    </location>
</feature>
<sequence length="148" mass="15728">MADAVGRIGWDELGREDVGRQWTEDRARQTGEAHAQSEERGRGQRNLQRMSDMEMSGRSDGGTPAGAGKPAGGSPPGREAAAFGSDLQSSIGRQLRSMYNDLLQEPVPDRFLQLLADLDGKEAETEAGDAATGGEPATDGLSIKEGDR</sequence>
<protein>
    <recommendedName>
        <fullName evidence="2">Anti-sigma factor NepR domain-containing protein</fullName>
    </recommendedName>
</protein>
<feature type="compositionally biased region" description="Low complexity" evidence="1">
    <location>
        <begin position="128"/>
        <end position="140"/>
    </location>
</feature>
<feature type="domain" description="Anti-sigma factor NepR" evidence="2">
    <location>
        <begin position="88"/>
        <end position="122"/>
    </location>
</feature>
<feature type="compositionally biased region" description="Basic and acidic residues" evidence="1">
    <location>
        <begin position="9"/>
        <end position="42"/>
    </location>
</feature>
<evidence type="ECO:0000256" key="1">
    <source>
        <dbReference type="SAM" id="MobiDB-lite"/>
    </source>
</evidence>
<evidence type="ECO:0000259" key="2">
    <source>
        <dbReference type="Pfam" id="PF18557"/>
    </source>
</evidence>
<organism evidence="3 4">
    <name type="scientific">Segnochrobactrum spirostomi</name>
    <dbReference type="NCBI Taxonomy" id="2608987"/>
    <lineage>
        <taxon>Bacteria</taxon>
        <taxon>Pseudomonadati</taxon>
        <taxon>Pseudomonadota</taxon>
        <taxon>Alphaproteobacteria</taxon>
        <taxon>Hyphomicrobiales</taxon>
        <taxon>Segnochrobactraceae</taxon>
        <taxon>Segnochrobactrum</taxon>
    </lineage>
</organism>
<proteinExistence type="predicted"/>
<dbReference type="Pfam" id="PF18557">
    <property type="entry name" value="NepR"/>
    <property type="match status" value="1"/>
</dbReference>
<accession>A0A6A7Y7V0</accession>
<dbReference type="InterPro" id="IPR041649">
    <property type="entry name" value="NepR"/>
</dbReference>
<evidence type="ECO:0000313" key="4">
    <source>
        <dbReference type="Proteomes" id="UP000332515"/>
    </source>
</evidence>
<keyword evidence="4" id="KW-1185">Reference proteome</keyword>
<reference evidence="3 4" key="1">
    <citation type="submission" date="2019-09" db="EMBL/GenBank/DDBJ databases">
        <title>Segnochrobactrum spirostomi gen. nov., sp. nov., isolated from the ciliate Spirostomum cf. yagiui and description of a novel family, Segnochrobactraceae fam. nov. within the order Rhizobiales of the class Alphaproteobacteria.</title>
        <authorList>
            <person name="Akter S."/>
            <person name="Shazib S.U.A."/>
            <person name="Shin M.K."/>
        </authorList>
    </citation>
    <scope>NUCLEOTIDE SEQUENCE [LARGE SCALE GENOMIC DNA]</scope>
    <source>
        <strain evidence="3 4">Sp-1</strain>
    </source>
</reference>
<dbReference type="EMBL" id="VWNA01000001">
    <property type="protein sequence ID" value="MQT14068.1"/>
    <property type="molecule type" value="Genomic_DNA"/>
</dbReference>